<dbReference type="AlphaFoldDB" id="A0A0F6IKS8"/>
<name>A0A0F6IKS8_LEPIR</name>
<evidence type="ECO:0000313" key="1">
    <source>
        <dbReference type="EMBL" id="EMJ38653.1"/>
    </source>
</evidence>
<evidence type="ECO:0000313" key="2">
    <source>
        <dbReference type="Proteomes" id="UP000012164"/>
    </source>
</evidence>
<reference evidence="1 2" key="1">
    <citation type="submission" date="2013-01" db="EMBL/GenBank/DDBJ databases">
        <authorList>
            <person name="Harkins D.M."/>
            <person name="Durkin A.S."/>
            <person name="Brinkac L.M."/>
            <person name="Haft D.H."/>
            <person name="Selengut J.D."/>
            <person name="Sanka R."/>
            <person name="DePew J."/>
            <person name="Purushe J."/>
            <person name="Peacock S.J."/>
            <person name="Thaipadungpanit J."/>
            <person name="Wuthiekanun V.W."/>
            <person name="Day N.P."/>
            <person name="Vinetz J.M."/>
            <person name="Sutton G.G."/>
            <person name="Nierman W.C."/>
            <person name="Fouts D.E."/>
        </authorList>
    </citation>
    <scope>NUCLEOTIDE SEQUENCE [LARGE SCALE GENOMIC DNA]</scope>
    <source>
        <strain evidence="1 2">FPW1039</strain>
    </source>
</reference>
<organism evidence="1 2">
    <name type="scientific">Leptospira interrogans str. FPW1039</name>
    <dbReference type="NCBI Taxonomy" id="1193040"/>
    <lineage>
        <taxon>Bacteria</taxon>
        <taxon>Pseudomonadati</taxon>
        <taxon>Spirochaetota</taxon>
        <taxon>Spirochaetia</taxon>
        <taxon>Leptospirales</taxon>
        <taxon>Leptospiraceae</taxon>
        <taxon>Leptospira</taxon>
    </lineage>
</organism>
<comment type="caution">
    <text evidence="1">The sequence shown here is derived from an EMBL/GenBank/DDBJ whole genome shotgun (WGS) entry which is preliminary data.</text>
</comment>
<protein>
    <submittedName>
        <fullName evidence="1">Uncharacterized protein</fullName>
    </submittedName>
</protein>
<accession>A0A0F6IKS8</accession>
<dbReference type="Proteomes" id="UP000012164">
    <property type="component" value="Unassembled WGS sequence"/>
</dbReference>
<gene>
    <name evidence="1" type="ORF">LEP1GSC079_0304</name>
</gene>
<proteinExistence type="predicted"/>
<sequence>MEIDERGVEEEIWNLIRLFGKENFYPISNCGHLDPVFFKSSLER</sequence>
<dbReference type="EMBL" id="AKWR02000021">
    <property type="protein sequence ID" value="EMJ38653.1"/>
    <property type="molecule type" value="Genomic_DNA"/>
</dbReference>